<name>A0AAN9R4X7_CANGL</name>
<dbReference type="Proteomes" id="UP001367508">
    <property type="component" value="Unassembled WGS sequence"/>
</dbReference>
<dbReference type="AlphaFoldDB" id="A0AAN9R4X7"/>
<accession>A0AAN9R4X7</accession>
<sequence length="115" mass="13111">MPESTDTRHSLGIKREIKKELKITRHFLQQVASTIYKNITVLLFIRDSHVHHVLSELGLGMDDLFILKGRISHESSFNVYVAKLVLIQTQQSLMPLGIGTHLISITDFFYPHEAG</sequence>
<comment type="caution">
    <text evidence="1">The sequence shown here is derived from an EMBL/GenBank/DDBJ whole genome shotgun (WGS) entry which is preliminary data.</text>
</comment>
<keyword evidence="2" id="KW-1185">Reference proteome</keyword>
<evidence type="ECO:0000313" key="2">
    <source>
        <dbReference type="Proteomes" id="UP001367508"/>
    </source>
</evidence>
<organism evidence="1 2">
    <name type="scientific">Canavalia gladiata</name>
    <name type="common">Sword bean</name>
    <name type="synonym">Dolichos gladiatus</name>
    <dbReference type="NCBI Taxonomy" id="3824"/>
    <lineage>
        <taxon>Eukaryota</taxon>
        <taxon>Viridiplantae</taxon>
        <taxon>Streptophyta</taxon>
        <taxon>Embryophyta</taxon>
        <taxon>Tracheophyta</taxon>
        <taxon>Spermatophyta</taxon>
        <taxon>Magnoliopsida</taxon>
        <taxon>eudicotyledons</taxon>
        <taxon>Gunneridae</taxon>
        <taxon>Pentapetalae</taxon>
        <taxon>rosids</taxon>
        <taxon>fabids</taxon>
        <taxon>Fabales</taxon>
        <taxon>Fabaceae</taxon>
        <taxon>Papilionoideae</taxon>
        <taxon>50 kb inversion clade</taxon>
        <taxon>NPAAA clade</taxon>
        <taxon>indigoferoid/millettioid clade</taxon>
        <taxon>Phaseoleae</taxon>
        <taxon>Canavalia</taxon>
    </lineage>
</organism>
<protein>
    <submittedName>
        <fullName evidence="1">Uncharacterized protein</fullName>
    </submittedName>
</protein>
<gene>
    <name evidence="1" type="ORF">VNO77_04610</name>
</gene>
<evidence type="ECO:0000313" key="1">
    <source>
        <dbReference type="EMBL" id="KAK7362495.1"/>
    </source>
</evidence>
<proteinExistence type="predicted"/>
<dbReference type="EMBL" id="JAYMYQ010000001">
    <property type="protein sequence ID" value="KAK7362495.1"/>
    <property type="molecule type" value="Genomic_DNA"/>
</dbReference>
<reference evidence="1 2" key="1">
    <citation type="submission" date="2024-01" db="EMBL/GenBank/DDBJ databases">
        <title>The genomes of 5 underutilized Papilionoideae crops provide insights into root nodulation and disease resistanc.</title>
        <authorList>
            <person name="Jiang F."/>
        </authorList>
    </citation>
    <scope>NUCLEOTIDE SEQUENCE [LARGE SCALE GENOMIC DNA]</scope>
    <source>
        <strain evidence="1">LVBAO_FW01</strain>
        <tissue evidence="1">Leaves</tissue>
    </source>
</reference>